<evidence type="ECO:0000256" key="4">
    <source>
        <dbReference type="SAM" id="Phobius"/>
    </source>
</evidence>
<name>A0ABU1JKS0_9PROT</name>
<reference evidence="6 7" key="1">
    <citation type="submission" date="2023-07" db="EMBL/GenBank/DDBJ databases">
        <title>Sorghum-associated microbial communities from plants grown in Nebraska, USA.</title>
        <authorList>
            <person name="Schachtman D."/>
        </authorList>
    </citation>
    <scope>NUCLEOTIDE SEQUENCE [LARGE SCALE GENOMIC DNA]</scope>
    <source>
        <strain evidence="6 7">584</strain>
    </source>
</reference>
<evidence type="ECO:0000256" key="2">
    <source>
        <dbReference type="ARBA" id="ARBA00022989"/>
    </source>
</evidence>
<dbReference type="PANTHER" id="PTHR11360:SF290">
    <property type="entry name" value="MONOCARBOXYLATE MFS PERMEASE"/>
    <property type="match status" value="1"/>
</dbReference>
<keyword evidence="3 4" id="KW-0472">Membrane</keyword>
<organism evidence="6 7">
    <name type="scientific">Inquilinus ginsengisoli</name>
    <dbReference type="NCBI Taxonomy" id="363840"/>
    <lineage>
        <taxon>Bacteria</taxon>
        <taxon>Pseudomonadati</taxon>
        <taxon>Pseudomonadota</taxon>
        <taxon>Alphaproteobacteria</taxon>
        <taxon>Rhodospirillales</taxon>
        <taxon>Rhodospirillaceae</taxon>
        <taxon>Inquilinus</taxon>
    </lineage>
</organism>
<dbReference type="EMBL" id="JAVDPW010000003">
    <property type="protein sequence ID" value="MDR6289201.1"/>
    <property type="molecule type" value="Genomic_DNA"/>
</dbReference>
<dbReference type="Proteomes" id="UP001262410">
    <property type="component" value="Unassembled WGS sequence"/>
</dbReference>
<feature type="transmembrane region" description="Helical" evidence="4">
    <location>
        <begin position="175"/>
        <end position="194"/>
    </location>
</feature>
<dbReference type="InterPro" id="IPR050327">
    <property type="entry name" value="Proton-linked_MCT"/>
</dbReference>
<feature type="transmembrane region" description="Helical" evidence="4">
    <location>
        <begin position="85"/>
        <end position="104"/>
    </location>
</feature>
<feature type="transmembrane region" description="Helical" evidence="4">
    <location>
        <begin position="53"/>
        <end position="73"/>
    </location>
</feature>
<gene>
    <name evidence="6" type="ORF">E9232_001716</name>
</gene>
<keyword evidence="2 4" id="KW-1133">Transmembrane helix</keyword>
<sequence>MTTFVARLVSGRLHYGWIAAALAFLVLLSAAGIRATPSILIVPLENAFGWDRAGISFAIAVNIFLYGLMGPFAAAAMQRFGIRPVVLFALALLAVAVAASTLITQEWQLVLTWGVFVGFGSGIAAMVFGATIVNRWFQERRGLVMGLLTASAATGQLVFLPILAAIVEDYGWKPVAWTVAAVAAAVFPIVYFLLPERPQDIGLTRYGEPAGAQPVVTTGNPLVTAFRILGRAAKVRDFWLLAGSFFVCGLTTNGLIGTHLISACLDQGIPATTGAALLAAMGIFDLFGTTASGWLSDRYSSRWLLFWYYGLRGLSLIYLPFSGFSFYGLSIFAVFYGLDWIATVPPTLKLTNDAFGKEDAPVVFGWIAAAHQVGAATAAFGAGVMRTALDGYLAAFIIAGLICVGTAFLVLAIGRGSRPVRGRLVEATA</sequence>
<feature type="transmembrane region" description="Helical" evidence="4">
    <location>
        <begin position="12"/>
        <end position="33"/>
    </location>
</feature>
<feature type="transmembrane region" description="Helical" evidence="4">
    <location>
        <begin position="110"/>
        <end position="130"/>
    </location>
</feature>
<dbReference type="InterPro" id="IPR036259">
    <property type="entry name" value="MFS_trans_sf"/>
</dbReference>
<evidence type="ECO:0000256" key="1">
    <source>
        <dbReference type="ARBA" id="ARBA00022692"/>
    </source>
</evidence>
<dbReference type="RefSeq" id="WP_309793381.1">
    <property type="nucleotide sequence ID" value="NZ_JAVDPW010000003.1"/>
</dbReference>
<comment type="caution">
    <text evidence="6">The sequence shown here is derived from an EMBL/GenBank/DDBJ whole genome shotgun (WGS) entry which is preliminary data.</text>
</comment>
<feature type="transmembrane region" description="Helical" evidence="4">
    <location>
        <begin position="238"/>
        <end position="261"/>
    </location>
</feature>
<keyword evidence="7" id="KW-1185">Reference proteome</keyword>
<feature type="transmembrane region" description="Helical" evidence="4">
    <location>
        <begin position="316"/>
        <end position="338"/>
    </location>
</feature>
<feature type="transmembrane region" description="Helical" evidence="4">
    <location>
        <begin position="142"/>
        <end position="163"/>
    </location>
</feature>
<dbReference type="Pfam" id="PF07690">
    <property type="entry name" value="MFS_1"/>
    <property type="match status" value="1"/>
</dbReference>
<dbReference type="InterPro" id="IPR011701">
    <property type="entry name" value="MFS"/>
</dbReference>
<accession>A0ABU1JKS0</accession>
<evidence type="ECO:0000256" key="3">
    <source>
        <dbReference type="ARBA" id="ARBA00023136"/>
    </source>
</evidence>
<evidence type="ECO:0000313" key="7">
    <source>
        <dbReference type="Proteomes" id="UP001262410"/>
    </source>
</evidence>
<dbReference type="PROSITE" id="PS50850">
    <property type="entry name" value="MFS"/>
    <property type="match status" value="1"/>
</dbReference>
<evidence type="ECO:0000259" key="5">
    <source>
        <dbReference type="PROSITE" id="PS50850"/>
    </source>
</evidence>
<dbReference type="Gene3D" id="1.20.1250.20">
    <property type="entry name" value="MFS general substrate transporter like domains"/>
    <property type="match status" value="2"/>
</dbReference>
<feature type="transmembrane region" description="Helical" evidence="4">
    <location>
        <begin position="392"/>
        <end position="413"/>
    </location>
</feature>
<dbReference type="SUPFAM" id="SSF103473">
    <property type="entry name" value="MFS general substrate transporter"/>
    <property type="match status" value="1"/>
</dbReference>
<proteinExistence type="predicted"/>
<evidence type="ECO:0000313" key="6">
    <source>
        <dbReference type="EMBL" id="MDR6289201.1"/>
    </source>
</evidence>
<feature type="transmembrane region" description="Helical" evidence="4">
    <location>
        <begin position="273"/>
        <end position="295"/>
    </location>
</feature>
<dbReference type="PANTHER" id="PTHR11360">
    <property type="entry name" value="MONOCARBOXYLATE TRANSPORTER"/>
    <property type="match status" value="1"/>
</dbReference>
<protein>
    <submittedName>
        <fullName evidence="6">MFS family arabinose efflux permease</fullName>
    </submittedName>
</protein>
<dbReference type="InterPro" id="IPR020846">
    <property type="entry name" value="MFS_dom"/>
</dbReference>
<keyword evidence="1 4" id="KW-0812">Transmembrane</keyword>
<dbReference type="CDD" id="cd17355">
    <property type="entry name" value="MFS_YcxA_like"/>
    <property type="match status" value="1"/>
</dbReference>
<feature type="domain" description="Major facilitator superfamily (MFS) profile" evidence="5">
    <location>
        <begin position="18"/>
        <end position="418"/>
    </location>
</feature>